<evidence type="ECO:0000256" key="1">
    <source>
        <dbReference type="SAM" id="MobiDB-lite"/>
    </source>
</evidence>
<proteinExistence type="predicted"/>
<name>A0AAE0GQ56_9CHLO</name>
<comment type="caution">
    <text evidence="2">The sequence shown here is derived from an EMBL/GenBank/DDBJ whole genome shotgun (WGS) entry which is preliminary data.</text>
</comment>
<evidence type="ECO:0000313" key="2">
    <source>
        <dbReference type="EMBL" id="KAK3282163.1"/>
    </source>
</evidence>
<dbReference type="Proteomes" id="UP001190700">
    <property type="component" value="Unassembled WGS sequence"/>
</dbReference>
<evidence type="ECO:0000313" key="3">
    <source>
        <dbReference type="Proteomes" id="UP001190700"/>
    </source>
</evidence>
<dbReference type="AlphaFoldDB" id="A0AAE0GQ56"/>
<protein>
    <submittedName>
        <fullName evidence="2">Uncharacterized protein</fullName>
    </submittedName>
</protein>
<keyword evidence="3" id="KW-1185">Reference proteome</keyword>
<gene>
    <name evidence="2" type="ORF">CYMTET_10082</name>
</gene>
<organism evidence="2 3">
    <name type="scientific">Cymbomonas tetramitiformis</name>
    <dbReference type="NCBI Taxonomy" id="36881"/>
    <lineage>
        <taxon>Eukaryota</taxon>
        <taxon>Viridiplantae</taxon>
        <taxon>Chlorophyta</taxon>
        <taxon>Pyramimonadophyceae</taxon>
        <taxon>Pyramimonadales</taxon>
        <taxon>Pyramimonadaceae</taxon>
        <taxon>Cymbomonas</taxon>
    </lineage>
</organism>
<feature type="region of interest" description="Disordered" evidence="1">
    <location>
        <begin position="54"/>
        <end position="144"/>
    </location>
</feature>
<dbReference type="EMBL" id="LGRX02003492">
    <property type="protein sequence ID" value="KAK3282163.1"/>
    <property type="molecule type" value="Genomic_DNA"/>
</dbReference>
<accession>A0AAE0GQ56</accession>
<sequence length="144" mass="15417">MTTARERLPEVQFAIPAVPGDVTGGTPWTGSAPKLPRRQVGLRISPWYNQWTLNERHRRVAPPTNPGDDDDGGDGAGAAEVADEDEEMLTAAKEESEVGLHGPGQPNLIEVIEGGKLTTEPADVSSDDDSNPEEAPRRKKAKIG</sequence>
<reference evidence="2 3" key="1">
    <citation type="journal article" date="2015" name="Genome Biol. Evol.">
        <title>Comparative Genomics of a Bacterivorous Green Alga Reveals Evolutionary Causalities and Consequences of Phago-Mixotrophic Mode of Nutrition.</title>
        <authorList>
            <person name="Burns J.A."/>
            <person name="Paasch A."/>
            <person name="Narechania A."/>
            <person name="Kim E."/>
        </authorList>
    </citation>
    <scope>NUCLEOTIDE SEQUENCE [LARGE SCALE GENOMIC DNA]</scope>
    <source>
        <strain evidence="2 3">PLY_AMNH</strain>
    </source>
</reference>